<organism evidence="2 3">
    <name type="scientific">Hymenobacter endophyticus</name>
    <dbReference type="NCBI Taxonomy" id="3076335"/>
    <lineage>
        <taxon>Bacteria</taxon>
        <taxon>Pseudomonadati</taxon>
        <taxon>Bacteroidota</taxon>
        <taxon>Cytophagia</taxon>
        <taxon>Cytophagales</taxon>
        <taxon>Hymenobacteraceae</taxon>
        <taxon>Hymenobacter</taxon>
    </lineage>
</organism>
<reference evidence="2 3" key="1">
    <citation type="submission" date="2023-10" db="EMBL/GenBank/DDBJ databases">
        <title>Hymenobacter endophyticus sp. nov., an isolate from the leaf tissues of wheat.</title>
        <authorList>
            <person name="Dai Y."/>
        </authorList>
    </citation>
    <scope>NUCLEOTIDE SEQUENCE [LARGE SCALE GENOMIC DNA]</scope>
    <source>
        <strain evidence="2 3">ZK17L-C2</strain>
    </source>
</reference>
<feature type="signal peptide" evidence="1">
    <location>
        <begin position="1"/>
        <end position="32"/>
    </location>
</feature>
<name>A0ABU3TDY6_9BACT</name>
<evidence type="ECO:0008006" key="4">
    <source>
        <dbReference type="Google" id="ProtNLM"/>
    </source>
</evidence>
<gene>
    <name evidence="2" type="ORF">ROI90_04225</name>
</gene>
<feature type="chain" id="PRO_5046746740" description="VWA domain-containing protein" evidence="1">
    <location>
        <begin position="33"/>
        <end position="270"/>
    </location>
</feature>
<evidence type="ECO:0000313" key="3">
    <source>
        <dbReference type="Proteomes" id="UP001250698"/>
    </source>
</evidence>
<keyword evidence="3" id="KW-1185">Reference proteome</keyword>
<comment type="caution">
    <text evidence="2">The sequence shown here is derived from an EMBL/GenBank/DDBJ whole genome shotgun (WGS) entry which is preliminary data.</text>
</comment>
<sequence>MNKLLTSIYGALCCGSLLLTPTLLLTPATATAQTAPAGKTRILVLIDRSGSVHFDVDKAFQKVAEQISRMAQAGDELGVAYIHSQTEVNPQRLALRAALPANYDELGGASQSSARLKVRKQQMAERAQMKTTLRKMLTTAADSRTQESSDVWGSLATMDTFFRSAGPSDNCQVFIVSDLVESMPGAGRRDFHKQHPANDAAQLRQMARADVSKIRSIYGLGSASPLSKVDHLTVLFPASGVQNSQNNAMTQYWTNVFELLGLPRQKVLFQ</sequence>
<protein>
    <recommendedName>
        <fullName evidence="4">VWA domain-containing protein</fullName>
    </recommendedName>
</protein>
<dbReference type="EMBL" id="JAWDJT010000002">
    <property type="protein sequence ID" value="MDU0369592.1"/>
    <property type="molecule type" value="Genomic_DNA"/>
</dbReference>
<evidence type="ECO:0000313" key="2">
    <source>
        <dbReference type="EMBL" id="MDU0369592.1"/>
    </source>
</evidence>
<dbReference type="Proteomes" id="UP001250698">
    <property type="component" value="Unassembled WGS sequence"/>
</dbReference>
<keyword evidence="1" id="KW-0732">Signal</keyword>
<accession>A0ABU3TDY6</accession>
<evidence type="ECO:0000256" key="1">
    <source>
        <dbReference type="SAM" id="SignalP"/>
    </source>
</evidence>
<proteinExistence type="predicted"/>
<dbReference type="RefSeq" id="WP_315997084.1">
    <property type="nucleotide sequence ID" value="NZ_JAWDJT010000002.1"/>
</dbReference>